<gene>
    <name evidence="2" type="ORF">VNO77_03165</name>
</gene>
<keyword evidence="1" id="KW-0732">Signal</keyword>
<protein>
    <submittedName>
        <fullName evidence="2">Uncharacterized protein</fullName>
    </submittedName>
</protein>
<feature type="signal peptide" evidence="1">
    <location>
        <begin position="1"/>
        <end position="26"/>
    </location>
</feature>
<dbReference type="Proteomes" id="UP001367508">
    <property type="component" value="Unassembled WGS sequence"/>
</dbReference>
<feature type="chain" id="PRO_5042926441" evidence="1">
    <location>
        <begin position="27"/>
        <end position="168"/>
    </location>
</feature>
<evidence type="ECO:0000256" key="1">
    <source>
        <dbReference type="SAM" id="SignalP"/>
    </source>
</evidence>
<evidence type="ECO:0000313" key="2">
    <source>
        <dbReference type="EMBL" id="KAK7361123.1"/>
    </source>
</evidence>
<keyword evidence="3" id="KW-1185">Reference proteome</keyword>
<sequence length="168" mass="18654">MCLPWMCVNQSIWTCLLSPAIGLCLSNDNRTRPSRVNTSSPFCQLRLQLSREPEHLARVLGRNEVVPFDAVLVAEVIFQSSFDQSVAKSFQVLREVFARDTKLFREFPRAWRGSQQGEISKNILGNVPCSWPLMVAAISVPGLEQAVASHSASLISGIPVNEASNLIW</sequence>
<organism evidence="2 3">
    <name type="scientific">Canavalia gladiata</name>
    <name type="common">Sword bean</name>
    <name type="synonym">Dolichos gladiatus</name>
    <dbReference type="NCBI Taxonomy" id="3824"/>
    <lineage>
        <taxon>Eukaryota</taxon>
        <taxon>Viridiplantae</taxon>
        <taxon>Streptophyta</taxon>
        <taxon>Embryophyta</taxon>
        <taxon>Tracheophyta</taxon>
        <taxon>Spermatophyta</taxon>
        <taxon>Magnoliopsida</taxon>
        <taxon>eudicotyledons</taxon>
        <taxon>Gunneridae</taxon>
        <taxon>Pentapetalae</taxon>
        <taxon>rosids</taxon>
        <taxon>fabids</taxon>
        <taxon>Fabales</taxon>
        <taxon>Fabaceae</taxon>
        <taxon>Papilionoideae</taxon>
        <taxon>50 kb inversion clade</taxon>
        <taxon>NPAAA clade</taxon>
        <taxon>indigoferoid/millettioid clade</taxon>
        <taxon>Phaseoleae</taxon>
        <taxon>Canavalia</taxon>
    </lineage>
</organism>
<proteinExistence type="predicted"/>
<accession>A0AAN9MZ77</accession>
<dbReference type="EMBL" id="JAYMYQ010000001">
    <property type="protein sequence ID" value="KAK7361123.1"/>
    <property type="molecule type" value="Genomic_DNA"/>
</dbReference>
<comment type="caution">
    <text evidence="2">The sequence shown here is derived from an EMBL/GenBank/DDBJ whole genome shotgun (WGS) entry which is preliminary data.</text>
</comment>
<reference evidence="2 3" key="1">
    <citation type="submission" date="2024-01" db="EMBL/GenBank/DDBJ databases">
        <title>The genomes of 5 underutilized Papilionoideae crops provide insights into root nodulation and disease resistanc.</title>
        <authorList>
            <person name="Jiang F."/>
        </authorList>
    </citation>
    <scope>NUCLEOTIDE SEQUENCE [LARGE SCALE GENOMIC DNA]</scope>
    <source>
        <strain evidence="2">LVBAO_FW01</strain>
        <tissue evidence="2">Leaves</tissue>
    </source>
</reference>
<name>A0AAN9MZ77_CANGL</name>
<dbReference type="AlphaFoldDB" id="A0AAN9MZ77"/>
<evidence type="ECO:0000313" key="3">
    <source>
        <dbReference type="Proteomes" id="UP001367508"/>
    </source>
</evidence>